<dbReference type="PANTHER" id="PTHR30068">
    <property type="entry name" value="URONATE ISOMERASE"/>
    <property type="match status" value="1"/>
</dbReference>
<dbReference type="HAMAP" id="MF_00675">
    <property type="entry name" value="UxaC"/>
    <property type="match status" value="1"/>
</dbReference>
<sequence length="470" mass="53408">MKKFLDENFLLTNETAVRLYHDYAKKQPIIDYHCHLSPQEIYENKTFKNLTEAWLYGDHYKWKAMRANGATENLVTGGEGTSDYDRFLEWAKTVPMTIGNPLYHWSHLELQRFFGVYDLINEKNAPAIWETVNAQLNGEGFGARDLIKKSDVRVICTTDDPTDSLEYHIKIKELNDFDVAVLPSFRPDKGLEINRPTFVPWVQKLAEVAGQPIGDYDQLLTALESRVRFFDSIGGRVSDHALDYVAYADTTKEQAAAIFAKALQGASVSLEEEKQYKTYTLVFLGKLYSELGWAMQFHINAHRNNNVRMFNKLGPDTGFDSINDSSTAQPIVRLLDALDSDDALPRTILYSLNPKDHYVLGSIIGSFQGGGIPGKVQLGAAWWFLDTKDGMLEQMQALANLGLLSRFVGMLTDSRSFLSYTRHEYFRRILCDMIGKWVEDGEAPNDIELLSSMIENICYNNANQYFGFGK</sequence>
<dbReference type="Pfam" id="PF02614">
    <property type="entry name" value="UxaC"/>
    <property type="match status" value="1"/>
</dbReference>
<dbReference type="InterPro" id="IPR032466">
    <property type="entry name" value="Metal_Hydrolase"/>
</dbReference>
<keyword evidence="6 7" id="KW-0413">Isomerase</keyword>
<dbReference type="EC" id="5.3.1.12" evidence="4 7"/>
<comment type="catalytic activity">
    <reaction evidence="7">
        <text>aldehydo-D-galacturonate = keto-D-tagaturonate</text>
        <dbReference type="Rhea" id="RHEA:27702"/>
        <dbReference type="ChEBI" id="CHEBI:12952"/>
        <dbReference type="ChEBI" id="CHEBI:17886"/>
    </reaction>
</comment>
<name>A0ABT2UN24_9BACL</name>
<dbReference type="GO" id="GO:0008880">
    <property type="term" value="F:glucuronate isomerase activity"/>
    <property type="evidence" value="ECO:0007669"/>
    <property type="project" value="UniProtKB-EC"/>
</dbReference>
<dbReference type="Gene3D" id="1.10.2020.10">
    <property type="entry name" value="uronate isomerase, domain 2, chain A"/>
    <property type="match status" value="1"/>
</dbReference>
<evidence type="ECO:0000256" key="5">
    <source>
        <dbReference type="ARBA" id="ARBA00020555"/>
    </source>
</evidence>
<evidence type="ECO:0000313" key="9">
    <source>
        <dbReference type="Proteomes" id="UP001652445"/>
    </source>
</evidence>
<dbReference type="Gene3D" id="3.20.20.140">
    <property type="entry name" value="Metal-dependent hydrolases"/>
    <property type="match status" value="1"/>
</dbReference>
<dbReference type="EMBL" id="JAOQIO010000094">
    <property type="protein sequence ID" value="MCU6795486.1"/>
    <property type="molecule type" value="Genomic_DNA"/>
</dbReference>
<protein>
    <recommendedName>
        <fullName evidence="5 7">Uronate isomerase</fullName>
        <ecNumber evidence="4 7">5.3.1.12</ecNumber>
    </recommendedName>
    <alternativeName>
        <fullName evidence="7">Glucuronate isomerase</fullName>
    </alternativeName>
    <alternativeName>
        <fullName evidence="7">Uronic isomerase</fullName>
    </alternativeName>
</protein>
<proteinExistence type="inferred from homology"/>
<accession>A0ABT2UN24</accession>
<comment type="caution">
    <text evidence="8">The sequence shown here is derived from an EMBL/GenBank/DDBJ whole genome shotgun (WGS) entry which is preliminary data.</text>
</comment>
<reference evidence="8 9" key="1">
    <citation type="submission" date="2022-09" db="EMBL/GenBank/DDBJ databases">
        <authorList>
            <person name="Han X.L."/>
            <person name="Wang Q."/>
            <person name="Lu T."/>
        </authorList>
    </citation>
    <scope>NUCLEOTIDE SEQUENCE [LARGE SCALE GENOMIC DNA]</scope>
    <source>
        <strain evidence="8 9">WQ 127069</strain>
    </source>
</reference>
<dbReference type="PANTHER" id="PTHR30068:SF4">
    <property type="entry name" value="URONATE ISOMERASE"/>
    <property type="match status" value="1"/>
</dbReference>
<comment type="similarity">
    <text evidence="3 7">Belongs to the metallo-dependent hydrolases superfamily. Uronate isomerase family.</text>
</comment>
<evidence type="ECO:0000256" key="1">
    <source>
        <dbReference type="ARBA" id="ARBA00001165"/>
    </source>
</evidence>
<organism evidence="8 9">
    <name type="scientific">Paenibacillus baimaensis</name>
    <dbReference type="NCBI Taxonomy" id="2982185"/>
    <lineage>
        <taxon>Bacteria</taxon>
        <taxon>Bacillati</taxon>
        <taxon>Bacillota</taxon>
        <taxon>Bacilli</taxon>
        <taxon>Bacillales</taxon>
        <taxon>Paenibacillaceae</taxon>
        <taxon>Paenibacillus</taxon>
    </lineage>
</organism>
<comment type="pathway">
    <text evidence="2 7">Carbohydrate metabolism; pentose and glucuronate interconversion.</text>
</comment>
<dbReference type="Proteomes" id="UP001652445">
    <property type="component" value="Unassembled WGS sequence"/>
</dbReference>
<evidence type="ECO:0000313" key="8">
    <source>
        <dbReference type="EMBL" id="MCU6795486.1"/>
    </source>
</evidence>
<dbReference type="SUPFAM" id="SSF51556">
    <property type="entry name" value="Metallo-dependent hydrolases"/>
    <property type="match status" value="1"/>
</dbReference>
<evidence type="ECO:0000256" key="4">
    <source>
        <dbReference type="ARBA" id="ARBA00012546"/>
    </source>
</evidence>
<evidence type="ECO:0000256" key="2">
    <source>
        <dbReference type="ARBA" id="ARBA00004892"/>
    </source>
</evidence>
<evidence type="ECO:0000256" key="6">
    <source>
        <dbReference type="ARBA" id="ARBA00023235"/>
    </source>
</evidence>
<gene>
    <name evidence="7 8" type="primary">uxaC</name>
    <name evidence="8" type="ORF">OB236_25565</name>
</gene>
<dbReference type="InterPro" id="IPR003766">
    <property type="entry name" value="Uronate_isomerase"/>
</dbReference>
<keyword evidence="9" id="KW-1185">Reference proteome</keyword>
<evidence type="ECO:0000256" key="7">
    <source>
        <dbReference type="HAMAP-Rule" id="MF_00675"/>
    </source>
</evidence>
<dbReference type="NCBIfam" id="NF002794">
    <property type="entry name" value="PRK02925.1"/>
    <property type="match status" value="1"/>
</dbReference>
<evidence type="ECO:0000256" key="3">
    <source>
        <dbReference type="ARBA" id="ARBA00008397"/>
    </source>
</evidence>
<comment type="catalytic activity">
    <reaction evidence="1 7">
        <text>D-glucuronate = D-fructuronate</text>
        <dbReference type="Rhea" id="RHEA:13049"/>
        <dbReference type="ChEBI" id="CHEBI:58720"/>
        <dbReference type="ChEBI" id="CHEBI:59863"/>
        <dbReference type="EC" id="5.3.1.12"/>
    </reaction>
</comment>
<dbReference type="RefSeq" id="WP_262686412.1">
    <property type="nucleotide sequence ID" value="NZ_JAOQIO010000094.1"/>
</dbReference>